<feature type="transmembrane region" description="Helical" evidence="1">
    <location>
        <begin position="552"/>
        <end position="571"/>
    </location>
</feature>
<organism evidence="3 4">
    <name type="scientific">Strongyloides papillosus</name>
    <name type="common">Intestinal threadworm</name>
    <dbReference type="NCBI Taxonomy" id="174720"/>
    <lineage>
        <taxon>Eukaryota</taxon>
        <taxon>Metazoa</taxon>
        <taxon>Ecdysozoa</taxon>
        <taxon>Nematoda</taxon>
        <taxon>Chromadorea</taxon>
        <taxon>Rhabditida</taxon>
        <taxon>Tylenchina</taxon>
        <taxon>Panagrolaimomorpha</taxon>
        <taxon>Strongyloidoidea</taxon>
        <taxon>Strongyloididae</taxon>
        <taxon>Strongyloides</taxon>
    </lineage>
</organism>
<dbReference type="WBParaSite" id="SPAL_0000226000.1">
    <property type="protein sequence ID" value="SPAL_0000226000.1"/>
    <property type="gene ID" value="SPAL_0000226000"/>
</dbReference>
<feature type="signal peptide" evidence="2">
    <location>
        <begin position="1"/>
        <end position="20"/>
    </location>
</feature>
<evidence type="ECO:0000256" key="1">
    <source>
        <dbReference type="SAM" id="Phobius"/>
    </source>
</evidence>
<evidence type="ECO:0000313" key="4">
    <source>
        <dbReference type="WBParaSite" id="SPAL_0000226000.1"/>
    </source>
</evidence>
<protein>
    <submittedName>
        <fullName evidence="4">EGF-like domain-containing protein</fullName>
    </submittedName>
</protein>
<dbReference type="AlphaFoldDB" id="A0A0N5B887"/>
<evidence type="ECO:0000313" key="3">
    <source>
        <dbReference type="Proteomes" id="UP000046392"/>
    </source>
</evidence>
<reference evidence="4" key="1">
    <citation type="submission" date="2017-02" db="UniProtKB">
        <authorList>
            <consortium name="WormBaseParasite"/>
        </authorList>
    </citation>
    <scope>IDENTIFICATION</scope>
</reference>
<sequence length="587" mass="69003">MKYLFIHFILIIQLIAHVQGDSKKIHKQNLQSLSIYGYINGFGKDKKDVSIEIYAKVRNVFSTESKDVKLALFNVSDFEDPNSKSTFKMKNIKKIELLNQNSEETTFIHLTDVYVQEKNIHQILSHHVGPYLIENVFFQIRNITNNGTLIINIKSHFLIPPFLFHVTKKKEEKKSDAYLQDEISIYCEIGDSSSNNKSNFTCITYVTKIKLDSSSTVGYVCRCSSPSITQNDIFKKIDDSYKKSFEKEKSRFRNVFGISQVQSDLRPPYFEYTTNEIMYPSVRKKENITMKLSFIEIYKEVHIYVIRKNLQNLHLCNVTIQKNESYVTINKCTLTEHFKKYIILTLNSSDLEEALGLKIIYVNNNDQYFQTYTTYETHLLENLKKSRSLQFFYDDCHYIYEFLKRNFDEYFESVNSSLTIELDGMKTINVYKNLSLENSKGIQLSYPSTVGNILCGDINKTKKIDLARVVQAKVVYRIFNNDSKGNLFNSYLMFEFSKISKEKFKFLKNTTTEDYILVKLKSNNAHLWAKYLNLKKDKDKEDFAKIDKRVSIWIWVWSILILWMLLVFFGLPIKDISLVKIFCKIWK</sequence>
<accession>A0A0N5B887</accession>
<dbReference type="Proteomes" id="UP000046392">
    <property type="component" value="Unplaced"/>
</dbReference>
<keyword evidence="1" id="KW-0812">Transmembrane</keyword>
<keyword evidence="1" id="KW-0472">Membrane</keyword>
<feature type="chain" id="PRO_5005893911" evidence="2">
    <location>
        <begin position="21"/>
        <end position="587"/>
    </location>
</feature>
<name>A0A0N5B887_STREA</name>
<evidence type="ECO:0000256" key="2">
    <source>
        <dbReference type="SAM" id="SignalP"/>
    </source>
</evidence>
<proteinExistence type="predicted"/>
<keyword evidence="1" id="KW-1133">Transmembrane helix</keyword>
<keyword evidence="2" id="KW-0732">Signal</keyword>
<keyword evidence="3" id="KW-1185">Reference proteome</keyword>